<protein>
    <submittedName>
        <fullName evidence="7">Glycosyltransferase</fullName>
        <ecNumber evidence="7">2.4.-.-</ecNumber>
    </submittedName>
</protein>
<evidence type="ECO:0000256" key="1">
    <source>
        <dbReference type="ARBA" id="ARBA00004776"/>
    </source>
</evidence>
<proteinExistence type="inferred from homology"/>
<organism evidence="7 8">
    <name type="scientific">Varibaculum cambriense</name>
    <dbReference type="NCBI Taxonomy" id="184870"/>
    <lineage>
        <taxon>Bacteria</taxon>
        <taxon>Bacillati</taxon>
        <taxon>Actinomycetota</taxon>
        <taxon>Actinomycetes</taxon>
        <taxon>Actinomycetales</taxon>
        <taxon>Actinomycetaceae</taxon>
        <taxon>Varibaculum</taxon>
    </lineage>
</organism>
<keyword evidence="6" id="KW-1133">Transmembrane helix</keyword>
<dbReference type="PANTHER" id="PTHR43179">
    <property type="entry name" value="RHAMNOSYLTRANSFERASE WBBL"/>
    <property type="match status" value="1"/>
</dbReference>
<reference evidence="7" key="1">
    <citation type="submission" date="2022-01" db="EMBL/GenBank/DDBJ databases">
        <title>Collection of gut derived symbiotic bacterial strains cultured from healthy donors.</title>
        <authorList>
            <person name="Lin H."/>
            <person name="Kohout C."/>
            <person name="Waligurski E."/>
            <person name="Pamer E.G."/>
        </authorList>
    </citation>
    <scope>NUCLEOTIDE SEQUENCE</scope>
    <source>
        <strain evidence="7">DFI.7.46</strain>
    </source>
</reference>
<feature type="transmembrane region" description="Helical" evidence="6">
    <location>
        <begin position="579"/>
        <end position="599"/>
    </location>
</feature>
<feature type="transmembrane region" description="Helical" evidence="6">
    <location>
        <begin position="628"/>
        <end position="648"/>
    </location>
</feature>
<evidence type="ECO:0000256" key="2">
    <source>
        <dbReference type="ARBA" id="ARBA00006739"/>
    </source>
</evidence>
<evidence type="ECO:0000256" key="5">
    <source>
        <dbReference type="SAM" id="MobiDB-lite"/>
    </source>
</evidence>
<feature type="transmembrane region" description="Helical" evidence="6">
    <location>
        <begin position="555"/>
        <end position="572"/>
    </location>
</feature>
<feature type="transmembrane region" description="Helical" evidence="6">
    <location>
        <begin position="869"/>
        <end position="890"/>
    </location>
</feature>
<feature type="compositionally biased region" description="Polar residues" evidence="5">
    <location>
        <begin position="284"/>
        <end position="296"/>
    </location>
</feature>
<feature type="compositionally biased region" description="Acidic residues" evidence="5">
    <location>
        <begin position="310"/>
        <end position="328"/>
    </location>
</feature>
<keyword evidence="6" id="KW-0812">Transmembrane</keyword>
<dbReference type="EMBL" id="JAKNHJ010000002">
    <property type="protein sequence ID" value="MCG4617070.1"/>
    <property type="molecule type" value="Genomic_DNA"/>
</dbReference>
<feature type="transmembrane region" description="Helical" evidence="6">
    <location>
        <begin position="372"/>
        <end position="393"/>
    </location>
</feature>
<feature type="transmembrane region" description="Helical" evidence="6">
    <location>
        <begin position="1118"/>
        <end position="1139"/>
    </location>
</feature>
<dbReference type="GO" id="GO:0016757">
    <property type="term" value="F:glycosyltransferase activity"/>
    <property type="evidence" value="ECO:0007669"/>
    <property type="project" value="UniProtKB-KW"/>
</dbReference>
<dbReference type="RefSeq" id="WP_024059513.1">
    <property type="nucleotide sequence ID" value="NZ_JAGZVZ010000004.1"/>
</dbReference>
<feature type="transmembrane region" description="Helical" evidence="6">
    <location>
        <begin position="719"/>
        <end position="744"/>
    </location>
</feature>
<feature type="transmembrane region" description="Helical" evidence="6">
    <location>
        <begin position="605"/>
        <end position="621"/>
    </location>
</feature>
<accession>A0AAJ1B9Z2</accession>
<evidence type="ECO:0000313" key="8">
    <source>
        <dbReference type="Proteomes" id="UP001200537"/>
    </source>
</evidence>
<feature type="transmembrane region" description="Helical" evidence="6">
    <location>
        <begin position="677"/>
        <end position="707"/>
    </location>
</feature>
<evidence type="ECO:0000256" key="4">
    <source>
        <dbReference type="ARBA" id="ARBA00022679"/>
    </source>
</evidence>
<keyword evidence="3 7" id="KW-0328">Glycosyltransferase</keyword>
<keyword evidence="6" id="KW-0472">Membrane</keyword>
<evidence type="ECO:0000256" key="3">
    <source>
        <dbReference type="ARBA" id="ARBA00022676"/>
    </source>
</evidence>
<feature type="compositionally biased region" description="Basic and acidic residues" evidence="5">
    <location>
        <begin position="251"/>
        <end position="262"/>
    </location>
</feature>
<feature type="transmembrane region" description="Helical" evidence="6">
    <location>
        <begin position="494"/>
        <end position="511"/>
    </location>
</feature>
<dbReference type="Gene3D" id="3.90.550.10">
    <property type="entry name" value="Spore Coat Polysaccharide Biosynthesis Protein SpsA, Chain A"/>
    <property type="match status" value="1"/>
</dbReference>
<evidence type="ECO:0000313" key="7">
    <source>
        <dbReference type="EMBL" id="MCG4617070.1"/>
    </source>
</evidence>
<comment type="similarity">
    <text evidence="2">Belongs to the glycosyltransferase 2 family.</text>
</comment>
<keyword evidence="4 7" id="KW-0808">Transferase</keyword>
<feature type="transmembrane region" description="Helical" evidence="6">
    <location>
        <begin position="779"/>
        <end position="800"/>
    </location>
</feature>
<dbReference type="AlphaFoldDB" id="A0AAJ1B9Z2"/>
<evidence type="ECO:0000256" key="6">
    <source>
        <dbReference type="SAM" id="Phobius"/>
    </source>
</evidence>
<feature type="region of interest" description="Disordered" evidence="5">
    <location>
        <begin position="246"/>
        <end position="340"/>
    </location>
</feature>
<feature type="transmembrane region" description="Helical" evidence="6">
    <location>
        <begin position="812"/>
        <end position="831"/>
    </location>
</feature>
<sequence length="1145" mass="124160">MACASEPTASYQHPSVQVFIATRGLTPYLKQTLTALRACRYPITSLVVVDTAADTTLTPAQLRPYAPLHYSQVKANNLGQAVRLARANNLEAVDYLWMLHDDSAPDPECLGQLVQAFENSTTLGIAGPKALDWDKPETLASVGIHATRGGERLTPFDPGEVDQGQYDGISDVLAVGTAGLLIKAQLWDRLRGTNPLLGKFTEGLELGRRARMAGYRVCLVPAARIYHAQAGLFGLREYLEHQDSASGIADTRNEDTEEKQDTKSPGVGNQVETPADKSAPLTENLLTAQAPSSPMGSRQEDRQKERIQGEEENATEDYEQLDTEEDGQPAEPDSPVPHQPVYVYDPVPVTPLVLEAPREKENSYPERRADKYLYRALTISSVLLPLWLCLLPLKSLMIALMWVLRSAGQRAAIELKAANRVWGSLGKILAARRIQRRQSQISRRELARLEVPASRVRENRRLIRRVDRESGQEVLKLGTVAKSQLDKVTWHAQIIAWLLALFFLSISLFGMRDFLGGMHGGFWSVLPGSWHDFWILATNSWRTFSTGIIGLPDPIAYPLLAITAPFAIFGIAPTTVLRWLLVLSPLGAGMGAWLASAALTRVNSVRALIALSWGAALPFLVSVQAGNIAAVLGHVFLPLAVWGIISFFDLRRPYLLAGVLGTETYLPNYSRRLPAGLAALSLVAVSAAAPWLWLAALVFVLVCSLSVTVKKHLPWRRSCAYLGGGLAILVPALVTLLPSFIWALRTHSMRAYLFLTPSAPTPIVIRSQLQLWGQILSGVPLYLGIAALSCVAIAAGGALFTGRELLATRIAWAFTLASVVIGMLALTQTVAPGQSPWLLSVFSVALMGLLVSTSLGWSAIQPPKRLRYLLASLVTLALVLPLATIATWALPSANTPLQAGSDRSPVAFSILSASEKRTRMLLIDKDGDRYQVAMRREAGPGLLATNWQIRTQSPAQHTSPESGVLAALVAGNDRQAATKCADLAVEQLLVTKQAAADGLDSKLISSSYFHPVATNDDYSVWRLDTSSFIPARSDARVRIGDGKRQETVPAAVLSAKKSLAPSSKKRELLLAESASPAWKAQIAGRDLQARSKGGLQSFTIPAGGSGNLQVYFASPGRYLVIGLFLLVYLGAVATCLPLGDRRKQK</sequence>
<dbReference type="EC" id="2.4.-.-" evidence="7"/>
<feature type="compositionally biased region" description="Basic and acidic residues" evidence="5">
    <location>
        <begin position="298"/>
        <end position="309"/>
    </location>
</feature>
<dbReference type="SUPFAM" id="SSF53448">
    <property type="entry name" value="Nucleotide-diphospho-sugar transferases"/>
    <property type="match status" value="1"/>
</dbReference>
<dbReference type="Proteomes" id="UP001200537">
    <property type="component" value="Unassembled WGS sequence"/>
</dbReference>
<feature type="transmembrane region" description="Helical" evidence="6">
    <location>
        <begin position="837"/>
        <end position="857"/>
    </location>
</feature>
<comment type="caution">
    <text evidence="7">The sequence shown here is derived from an EMBL/GenBank/DDBJ whole genome shotgun (WGS) entry which is preliminary data.</text>
</comment>
<dbReference type="InterPro" id="IPR029044">
    <property type="entry name" value="Nucleotide-diphossugar_trans"/>
</dbReference>
<comment type="pathway">
    <text evidence="1">Cell wall biogenesis; cell wall polysaccharide biosynthesis.</text>
</comment>
<name>A0AAJ1B9Z2_9ACTO</name>
<dbReference type="PANTHER" id="PTHR43179:SF12">
    <property type="entry name" value="GALACTOFURANOSYLTRANSFERASE GLFT2"/>
    <property type="match status" value="1"/>
</dbReference>
<gene>
    <name evidence="7" type="ORF">L0M99_00980</name>
</gene>
<dbReference type="Pfam" id="PF13641">
    <property type="entry name" value="Glyco_tranf_2_3"/>
    <property type="match status" value="1"/>
</dbReference>